<dbReference type="PANTHER" id="PTHR22911">
    <property type="entry name" value="ACYL-MALONYL CONDENSING ENZYME-RELATED"/>
    <property type="match status" value="1"/>
</dbReference>
<feature type="transmembrane region" description="Helical" evidence="8">
    <location>
        <begin position="155"/>
        <end position="171"/>
    </location>
</feature>
<feature type="transmembrane region" description="Helical" evidence="8">
    <location>
        <begin position="39"/>
        <end position="57"/>
    </location>
</feature>
<sequence length="304" mass="33493">MQMREQQTGIAAGMAAYVLWGFLPLYWKLFNDVPAIDVLAHRVIWSFLFMSVLIVLIGRSKGVWNEITHAFHSVKTTAAITGAALLITINWFTFIFAVNGDHVIQASLGYYINPLVNVALATVFLKERLARMEIAAVVLAFIGVFVLTISYGQFPWASIILALSFGCYGIIKKTVALGAWAGLTLESFLAAPFALVFLMFFSGETASTYDSGTWTLLFGAGAATAVPLLLFASGARKISYSLLGFLQYIAPTIMLVLGVFLFREPFSLQQFTAFLIVWAGLTLFTVSRTRIHMQRKKTEAAINN</sequence>
<evidence type="ECO:0000313" key="10">
    <source>
        <dbReference type="EMBL" id="SDW39616.1"/>
    </source>
</evidence>
<feature type="domain" description="EamA" evidence="9">
    <location>
        <begin position="159"/>
        <end position="285"/>
    </location>
</feature>
<evidence type="ECO:0000256" key="5">
    <source>
        <dbReference type="ARBA" id="ARBA00022692"/>
    </source>
</evidence>
<feature type="transmembrane region" description="Helical" evidence="8">
    <location>
        <begin position="268"/>
        <end position="287"/>
    </location>
</feature>
<evidence type="ECO:0000313" key="11">
    <source>
        <dbReference type="Proteomes" id="UP000199488"/>
    </source>
</evidence>
<name>A0A1H2T6P4_9BACI</name>
<keyword evidence="4" id="KW-1003">Cell membrane</keyword>
<feature type="domain" description="EamA" evidence="9">
    <location>
        <begin position="8"/>
        <end position="148"/>
    </location>
</feature>
<evidence type="ECO:0000256" key="2">
    <source>
        <dbReference type="ARBA" id="ARBA00007362"/>
    </source>
</evidence>
<feature type="transmembrane region" description="Helical" evidence="8">
    <location>
        <begin position="240"/>
        <end position="262"/>
    </location>
</feature>
<dbReference type="InterPro" id="IPR000620">
    <property type="entry name" value="EamA_dom"/>
</dbReference>
<dbReference type="Pfam" id="PF00892">
    <property type="entry name" value="EamA"/>
    <property type="match status" value="2"/>
</dbReference>
<evidence type="ECO:0000256" key="4">
    <source>
        <dbReference type="ARBA" id="ARBA00022475"/>
    </source>
</evidence>
<reference evidence="10 11" key="1">
    <citation type="submission" date="2016-10" db="EMBL/GenBank/DDBJ databases">
        <authorList>
            <person name="de Groot N.N."/>
        </authorList>
    </citation>
    <scope>NUCLEOTIDE SEQUENCE [LARGE SCALE GENOMIC DNA]</scope>
    <source>
        <strain evidence="10 11">DSM 23126</strain>
    </source>
</reference>
<feature type="transmembrane region" description="Helical" evidence="8">
    <location>
        <begin position="132"/>
        <end position="149"/>
    </location>
</feature>
<feature type="transmembrane region" description="Helical" evidence="8">
    <location>
        <begin position="183"/>
        <end position="202"/>
    </location>
</feature>
<gene>
    <name evidence="10" type="ORF">SAMN05421781_1270</name>
</gene>
<comment type="similarity">
    <text evidence="2">Belongs to the EamA transporter family.</text>
</comment>
<dbReference type="InterPro" id="IPR037185">
    <property type="entry name" value="EmrE-like"/>
</dbReference>
<keyword evidence="7 8" id="KW-0472">Membrane</keyword>
<keyword evidence="5 8" id="KW-0812">Transmembrane</keyword>
<keyword evidence="6 8" id="KW-1133">Transmembrane helix</keyword>
<keyword evidence="11" id="KW-1185">Reference proteome</keyword>
<evidence type="ECO:0000256" key="7">
    <source>
        <dbReference type="ARBA" id="ARBA00023136"/>
    </source>
</evidence>
<accession>A0A1H2T6P4</accession>
<keyword evidence="3" id="KW-0813">Transport</keyword>
<dbReference type="NCBIfam" id="TIGR00688">
    <property type="entry name" value="rarD"/>
    <property type="match status" value="1"/>
</dbReference>
<organism evidence="10 11">
    <name type="scientific">Marinococcus luteus</name>
    <dbReference type="NCBI Taxonomy" id="1122204"/>
    <lineage>
        <taxon>Bacteria</taxon>
        <taxon>Bacillati</taxon>
        <taxon>Bacillota</taxon>
        <taxon>Bacilli</taxon>
        <taxon>Bacillales</taxon>
        <taxon>Bacillaceae</taxon>
        <taxon>Marinococcus</taxon>
    </lineage>
</organism>
<dbReference type="Proteomes" id="UP000199488">
    <property type="component" value="Unassembled WGS sequence"/>
</dbReference>
<evidence type="ECO:0000256" key="3">
    <source>
        <dbReference type="ARBA" id="ARBA00022448"/>
    </source>
</evidence>
<feature type="transmembrane region" description="Helical" evidence="8">
    <location>
        <begin position="214"/>
        <end position="233"/>
    </location>
</feature>
<evidence type="ECO:0000256" key="1">
    <source>
        <dbReference type="ARBA" id="ARBA00004651"/>
    </source>
</evidence>
<dbReference type="SUPFAM" id="SSF103481">
    <property type="entry name" value="Multidrug resistance efflux transporter EmrE"/>
    <property type="match status" value="2"/>
</dbReference>
<feature type="transmembrane region" description="Helical" evidence="8">
    <location>
        <begin position="78"/>
        <end position="98"/>
    </location>
</feature>
<evidence type="ECO:0000259" key="9">
    <source>
        <dbReference type="Pfam" id="PF00892"/>
    </source>
</evidence>
<dbReference type="STRING" id="1122204.SAMN05421781_1270"/>
<comment type="subcellular location">
    <subcellularLocation>
        <location evidence="1">Cell membrane</location>
        <topology evidence="1">Multi-pass membrane protein</topology>
    </subcellularLocation>
</comment>
<feature type="transmembrane region" description="Helical" evidence="8">
    <location>
        <begin position="9"/>
        <end position="27"/>
    </location>
</feature>
<evidence type="ECO:0000256" key="8">
    <source>
        <dbReference type="SAM" id="Phobius"/>
    </source>
</evidence>
<dbReference type="AlphaFoldDB" id="A0A1H2T6P4"/>
<dbReference type="EMBL" id="FNNC01000002">
    <property type="protein sequence ID" value="SDW39616.1"/>
    <property type="molecule type" value="Genomic_DNA"/>
</dbReference>
<proteinExistence type="inferred from homology"/>
<dbReference type="InterPro" id="IPR004626">
    <property type="entry name" value="RarD"/>
</dbReference>
<protein>
    <submittedName>
        <fullName evidence="10">Chloramphenicol-sensitive protein RarD</fullName>
    </submittedName>
</protein>
<dbReference type="OrthoDB" id="369870at2"/>
<dbReference type="GO" id="GO:0005886">
    <property type="term" value="C:plasma membrane"/>
    <property type="evidence" value="ECO:0007669"/>
    <property type="project" value="UniProtKB-SubCell"/>
</dbReference>
<dbReference type="PANTHER" id="PTHR22911:SF137">
    <property type="entry name" value="SOLUTE CARRIER FAMILY 35 MEMBER G2-RELATED"/>
    <property type="match status" value="1"/>
</dbReference>
<dbReference type="RefSeq" id="WP_091612602.1">
    <property type="nucleotide sequence ID" value="NZ_FNNC01000002.1"/>
</dbReference>
<feature type="transmembrane region" description="Helical" evidence="8">
    <location>
        <begin position="104"/>
        <end position="125"/>
    </location>
</feature>
<evidence type="ECO:0000256" key="6">
    <source>
        <dbReference type="ARBA" id="ARBA00022989"/>
    </source>
</evidence>